<dbReference type="SUPFAM" id="SSF53697">
    <property type="entry name" value="SIS domain"/>
    <property type="match status" value="1"/>
</dbReference>
<dbReference type="InterPro" id="IPR009057">
    <property type="entry name" value="Homeodomain-like_sf"/>
</dbReference>
<dbReference type="InterPro" id="IPR035472">
    <property type="entry name" value="RpiR-like_SIS"/>
</dbReference>
<evidence type="ECO:0000313" key="6">
    <source>
        <dbReference type="EMBL" id="MBB3111810.1"/>
    </source>
</evidence>
<dbReference type="PANTHER" id="PTHR30514">
    <property type="entry name" value="GLUCOKINASE"/>
    <property type="match status" value="1"/>
</dbReference>
<accession>A0A7W5AZT4</accession>
<dbReference type="PROSITE" id="PS51071">
    <property type="entry name" value="HTH_RPIR"/>
    <property type="match status" value="1"/>
</dbReference>
<protein>
    <submittedName>
        <fullName evidence="6">DNA-binding MurR/RpiR family transcriptional regulator</fullName>
    </submittedName>
</protein>
<feature type="domain" description="SIS" evidence="5">
    <location>
        <begin position="117"/>
        <end position="254"/>
    </location>
</feature>
<dbReference type="InterPro" id="IPR001347">
    <property type="entry name" value="SIS_dom"/>
</dbReference>
<dbReference type="PROSITE" id="PS51464">
    <property type="entry name" value="SIS"/>
    <property type="match status" value="1"/>
</dbReference>
<gene>
    <name evidence="6" type="ORF">FHS18_003878</name>
</gene>
<dbReference type="InterPro" id="IPR036388">
    <property type="entry name" value="WH-like_DNA-bd_sf"/>
</dbReference>
<proteinExistence type="predicted"/>
<dbReference type="EMBL" id="JACHXK010000009">
    <property type="protein sequence ID" value="MBB3111810.1"/>
    <property type="molecule type" value="Genomic_DNA"/>
</dbReference>
<comment type="caution">
    <text evidence="6">The sequence shown here is derived from an EMBL/GenBank/DDBJ whole genome shotgun (WGS) entry which is preliminary data.</text>
</comment>
<evidence type="ECO:0000256" key="1">
    <source>
        <dbReference type="ARBA" id="ARBA00023015"/>
    </source>
</evidence>
<reference evidence="6 7" key="1">
    <citation type="submission" date="2020-08" db="EMBL/GenBank/DDBJ databases">
        <title>Genomic Encyclopedia of Type Strains, Phase III (KMG-III): the genomes of soil and plant-associated and newly described type strains.</title>
        <authorList>
            <person name="Whitman W."/>
        </authorList>
    </citation>
    <scope>NUCLEOTIDE SEQUENCE [LARGE SCALE GENOMIC DNA]</scope>
    <source>
        <strain evidence="6 7">CECT 5862</strain>
    </source>
</reference>
<dbReference type="GO" id="GO:0097367">
    <property type="term" value="F:carbohydrate derivative binding"/>
    <property type="evidence" value="ECO:0007669"/>
    <property type="project" value="InterPro"/>
</dbReference>
<dbReference type="Pfam" id="PF01418">
    <property type="entry name" value="HTH_6"/>
    <property type="match status" value="1"/>
</dbReference>
<dbReference type="Gene3D" id="1.10.10.10">
    <property type="entry name" value="Winged helix-like DNA-binding domain superfamily/Winged helix DNA-binding domain"/>
    <property type="match status" value="1"/>
</dbReference>
<feature type="domain" description="HTH rpiR-type" evidence="4">
    <location>
        <begin position="1"/>
        <end position="73"/>
    </location>
</feature>
<dbReference type="InterPro" id="IPR047640">
    <property type="entry name" value="RpiR-like"/>
</dbReference>
<keyword evidence="7" id="KW-1185">Reference proteome</keyword>
<dbReference type="GO" id="GO:0003677">
    <property type="term" value="F:DNA binding"/>
    <property type="evidence" value="ECO:0007669"/>
    <property type="project" value="UniProtKB-KW"/>
</dbReference>
<dbReference type="RefSeq" id="WP_183601671.1">
    <property type="nucleotide sequence ID" value="NZ_JACHXK010000009.1"/>
</dbReference>
<name>A0A7W5AZT4_9BACL</name>
<dbReference type="GO" id="GO:0003700">
    <property type="term" value="F:DNA-binding transcription factor activity"/>
    <property type="evidence" value="ECO:0007669"/>
    <property type="project" value="InterPro"/>
</dbReference>
<dbReference type="CDD" id="cd05013">
    <property type="entry name" value="SIS_RpiR"/>
    <property type="match status" value="1"/>
</dbReference>
<dbReference type="Proteomes" id="UP000570361">
    <property type="component" value="Unassembled WGS sequence"/>
</dbReference>
<dbReference type="GO" id="GO:1901135">
    <property type="term" value="P:carbohydrate derivative metabolic process"/>
    <property type="evidence" value="ECO:0007669"/>
    <property type="project" value="InterPro"/>
</dbReference>
<keyword evidence="3" id="KW-0804">Transcription</keyword>
<evidence type="ECO:0000256" key="3">
    <source>
        <dbReference type="ARBA" id="ARBA00023163"/>
    </source>
</evidence>
<evidence type="ECO:0000259" key="4">
    <source>
        <dbReference type="PROSITE" id="PS51071"/>
    </source>
</evidence>
<dbReference type="SUPFAM" id="SSF46689">
    <property type="entry name" value="Homeodomain-like"/>
    <property type="match status" value="1"/>
</dbReference>
<dbReference type="InterPro" id="IPR046348">
    <property type="entry name" value="SIS_dom_sf"/>
</dbReference>
<keyword evidence="2 6" id="KW-0238">DNA-binding</keyword>
<keyword evidence="1" id="KW-0805">Transcription regulation</keyword>
<organism evidence="6 7">
    <name type="scientific">Paenibacillus phyllosphaerae</name>
    <dbReference type="NCBI Taxonomy" id="274593"/>
    <lineage>
        <taxon>Bacteria</taxon>
        <taxon>Bacillati</taxon>
        <taxon>Bacillota</taxon>
        <taxon>Bacilli</taxon>
        <taxon>Bacillales</taxon>
        <taxon>Paenibacillaceae</taxon>
        <taxon>Paenibacillus</taxon>
    </lineage>
</organism>
<evidence type="ECO:0000259" key="5">
    <source>
        <dbReference type="PROSITE" id="PS51464"/>
    </source>
</evidence>
<dbReference type="Pfam" id="PF01380">
    <property type="entry name" value="SIS"/>
    <property type="match status" value="1"/>
</dbReference>
<dbReference type="Gene3D" id="3.40.50.10490">
    <property type="entry name" value="Glucose-6-phosphate isomerase like protein, domain 1"/>
    <property type="match status" value="1"/>
</dbReference>
<evidence type="ECO:0000313" key="7">
    <source>
        <dbReference type="Proteomes" id="UP000570361"/>
    </source>
</evidence>
<dbReference type="AlphaFoldDB" id="A0A7W5AZT4"/>
<sequence>MKWEFDVGRFSKSQQKIADFAMKSEDRLLYFTEEEIAAHTGVSVATVSRFWRSIGYASFKELKRVMQESRQATPARKMQQLLDKLEQDDMMSGILAMNIANLEETARRLSRSEFEQAVEALCSARRIFAYGSGATAFLTDLLQFRLNRIGFDVRVMARSGHELYENLVHAGEEDIVVIFGFVRSSPEIQVILSQAKEAGYKTLLITDLLVSEMIEACSIVLQVDRGEIEGFHTNAAPLALVDGLAAAAAKRSGAAAMERLEQLHALRKRYVSMIPK</sequence>
<dbReference type="InterPro" id="IPR000281">
    <property type="entry name" value="HTH_RpiR"/>
</dbReference>
<evidence type="ECO:0000256" key="2">
    <source>
        <dbReference type="ARBA" id="ARBA00023125"/>
    </source>
</evidence>